<evidence type="ECO:0000256" key="2">
    <source>
        <dbReference type="ARBA" id="ARBA00022741"/>
    </source>
</evidence>
<dbReference type="GO" id="GO:0016887">
    <property type="term" value="F:ATP hydrolysis activity"/>
    <property type="evidence" value="ECO:0007669"/>
    <property type="project" value="InterPro"/>
</dbReference>
<dbReference type="AlphaFoldDB" id="A0A1F4W2Y7"/>
<evidence type="ECO:0000259" key="4">
    <source>
        <dbReference type="PROSITE" id="PS50893"/>
    </source>
</evidence>
<organism evidence="5 6">
    <name type="scientific">candidate division WWE3 bacterium RIFOXYA2_FULL_46_9</name>
    <dbReference type="NCBI Taxonomy" id="1802636"/>
    <lineage>
        <taxon>Bacteria</taxon>
        <taxon>Katanobacteria</taxon>
    </lineage>
</organism>
<dbReference type="Gene3D" id="3.40.50.300">
    <property type="entry name" value="P-loop containing nucleotide triphosphate hydrolases"/>
    <property type="match status" value="1"/>
</dbReference>
<dbReference type="Pfam" id="PF00005">
    <property type="entry name" value="ABC_tran"/>
    <property type="match status" value="1"/>
</dbReference>
<evidence type="ECO:0000256" key="3">
    <source>
        <dbReference type="ARBA" id="ARBA00022840"/>
    </source>
</evidence>
<protein>
    <submittedName>
        <fullName evidence="5">ABC transporter</fullName>
    </submittedName>
</protein>
<dbReference type="InterPro" id="IPR050763">
    <property type="entry name" value="ABC_transporter_ATP-binding"/>
</dbReference>
<accession>A0A1F4W2Y7</accession>
<gene>
    <name evidence="5" type="ORF">A2264_01600</name>
</gene>
<evidence type="ECO:0000313" key="5">
    <source>
        <dbReference type="EMBL" id="OGC63403.1"/>
    </source>
</evidence>
<comment type="caution">
    <text evidence="5">The sequence shown here is derived from an EMBL/GenBank/DDBJ whole genome shotgun (WGS) entry which is preliminary data.</text>
</comment>
<dbReference type="InterPro" id="IPR027417">
    <property type="entry name" value="P-loop_NTPase"/>
</dbReference>
<proteinExistence type="predicted"/>
<evidence type="ECO:0000313" key="6">
    <source>
        <dbReference type="Proteomes" id="UP000176614"/>
    </source>
</evidence>
<dbReference type="Proteomes" id="UP000176614">
    <property type="component" value="Unassembled WGS sequence"/>
</dbReference>
<name>A0A1F4W2Y7_UNCKA</name>
<dbReference type="SMART" id="SM00382">
    <property type="entry name" value="AAA"/>
    <property type="match status" value="1"/>
</dbReference>
<reference evidence="5 6" key="1">
    <citation type="journal article" date="2016" name="Nat. Commun.">
        <title>Thousands of microbial genomes shed light on interconnected biogeochemical processes in an aquifer system.</title>
        <authorList>
            <person name="Anantharaman K."/>
            <person name="Brown C.T."/>
            <person name="Hug L.A."/>
            <person name="Sharon I."/>
            <person name="Castelle C.J."/>
            <person name="Probst A.J."/>
            <person name="Thomas B.C."/>
            <person name="Singh A."/>
            <person name="Wilkins M.J."/>
            <person name="Karaoz U."/>
            <person name="Brodie E.L."/>
            <person name="Williams K.H."/>
            <person name="Hubbard S.S."/>
            <person name="Banfield J.F."/>
        </authorList>
    </citation>
    <scope>NUCLEOTIDE SEQUENCE [LARGE SCALE GENOMIC DNA]</scope>
</reference>
<dbReference type="GO" id="GO:0005524">
    <property type="term" value="F:ATP binding"/>
    <property type="evidence" value="ECO:0007669"/>
    <property type="project" value="UniProtKB-KW"/>
</dbReference>
<sequence>MSTTIKVSNLTKNFKTYKKQPGLAGSFKALFKREYKTISAVKSLNLEIAQGELVGFIGPNGAGKTTTLKMLSGLLYPSSGAAQVLGFTPFDRKNEFLKQISLVMGQKNQLWWDLPAIETFNLNKEIYEINDKDYKETLEELTELLDVKEVMHQQVRKMSLGQRMKCELIASLLHRPKVLFLDEPTIGLDVVMQKKVREFIKEYNKKYNSTVILTSHYMDDVKEICDRVIIINEGTLAFDGALKQLTKDYADYKILIPIFNSAVTKPELEELGEVVEFDHPRAVIKVPRDRVASVAGRVLEKYDVDDLDINEPKLEDVIRQIFEKPSSLI</sequence>
<dbReference type="EMBL" id="MEVT01000006">
    <property type="protein sequence ID" value="OGC63403.1"/>
    <property type="molecule type" value="Genomic_DNA"/>
</dbReference>
<dbReference type="SUPFAM" id="SSF52540">
    <property type="entry name" value="P-loop containing nucleoside triphosphate hydrolases"/>
    <property type="match status" value="1"/>
</dbReference>
<dbReference type="InterPro" id="IPR003593">
    <property type="entry name" value="AAA+_ATPase"/>
</dbReference>
<evidence type="ECO:0000256" key="1">
    <source>
        <dbReference type="ARBA" id="ARBA00022448"/>
    </source>
</evidence>
<feature type="domain" description="ABC transporter" evidence="4">
    <location>
        <begin position="5"/>
        <end position="258"/>
    </location>
</feature>
<keyword evidence="3" id="KW-0067">ATP-binding</keyword>
<dbReference type="InterPro" id="IPR003439">
    <property type="entry name" value="ABC_transporter-like_ATP-bd"/>
</dbReference>
<dbReference type="PANTHER" id="PTHR42711:SF4">
    <property type="entry name" value="ABC TRANSPORTER RELATED"/>
    <property type="match status" value="1"/>
</dbReference>
<dbReference type="PANTHER" id="PTHR42711">
    <property type="entry name" value="ABC TRANSPORTER ATP-BINDING PROTEIN"/>
    <property type="match status" value="1"/>
</dbReference>
<dbReference type="PROSITE" id="PS50893">
    <property type="entry name" value="ABC_TRANSPORTER_2"/>
    <property type="match status" value="1"/>
</dbReference>
<keyword evidence="1" id="KW-0813">Transport</keyword>
<keyword evidence="2" id="KW-0547">Nucleotide-binding</keyword>